<feature type="transmembrane region" description="Helical" evidence="1">
    <location>
        <begin position="110"/>
        <end position="128"/>
    </location>
</feature>
<keyword evidence="1" id="KW-0812">Transmembrane</keyword>
<dbReference type="PANTHER" id="PTHR31325">
    <property type="entry name" value="OS01G0798800 PROTEIN-RELATED"/>
    <property type="match status" value="1"/>
</dbReference>
<dbReference type="AlphaFoldDB" id="A0A9R1BFZ2"/>
<feature type="transmembrane region" description="Helical" evidence="1">
    <location>
        <begin position="81"/>
        <end position="104"/>
    </location>
</feature>
<evidence type="ECO:0000256" key="1">
    <source>
        <dbReference type="SAM" id="Phobius"/>
    </source>
</evidence>
<reference evidence="3 4" key="1">
    <citation type="submission" date="2017-09" db="EMBL/GenBank/DDBJ databases">
        <authorList>
            <consortium name="International Durum Wheat Genome Sequencing Consortium (IDWGSC)"/>
            <person name="Milanesi L."/>
        </authorList>
    </citation>
    <scope>NUCLEOTIDE SEQUENCE [LARGE SCALE GENOMIC DNA]</scope>
    <source>
        <strain evidence="4">cv. Svevo</strain>
    </source>
</reference>
<feature type="transmembrane region" description="Helical" evidence="1">
    <location>
        <begin position="17"/>
        <end position="39"/>
    </location>
</feature>
<feature type="transmembrane region" description="Helical" evidence="1">
    <location>
        <begin position="312"/>
        <end position="330"/>
    </location>
</feature>
<dbReference type="EMBL" id="LT934122">
    <property type="protein sequence ID" value="VAI63226.1"/>
    <property type="molecule type" value="Genomic_DNA"/>
</dbReference>
<protein>
    <recommendedName>
        <fullName evidence="2">DUF4220 domain-containing protein</fullName>
    </recommendedName>
</protein>
<evidence type="ECO:0000313" key="3">
    <source>
        <dbReference type="EMBL" id="VAI63226.1"/>
    </source>
</evidence>
<proteinExistence type="predicted"/>
<evidence type="ECO:0000259" key="2">
    <source>
        <dbReference type="Pfam" id="PF13968"/>
    </source>
</evidence>
<dbReference type="InterPro" id="IPR025315">
    <property type="entry name" value="DUF4220"/>
</dbReference>
<dbReference type="Gramene" id="TRITD6Bv1G221800.1">
    <property type="protein sequence ID" value="TRITD6Bv1G221800.1"/>
    <property type="gene ID" value="TRITD6Bv1G221800"/>
</dbReference>
<dbReference type="Pfam" id="PF13968">
    <property type="entry name" value="DUF4220"/>
    <property type="match status" value="1"/>
</dbReference>
<feature type="transmembrane region" description="Helical" evidence="1">
    <location>
        <begin position="140"/>
        <end position="156"/>
    </location>
</feature>
<evidence type="ECO:0000313" key="4">
    <source>
        <dbReference type="Proteomes" id="UP000324705"/>
    </source>
</evidence>
<organism evidence="3 4">
    <name type="scientific">Triticum turgidum subsp. durum</name>
    <name type="common">Durum wheat</name>
    <name type="synonym">Triticum durum</name>
    <dbReference type="NCBI Taxonomy" id="4567"/>
    <lineage>
        <taxon>Eukaryota</taxon>
        <taxon>Viridiplantae</taxon>
        <taxon>Streptophyta</taxon>
        <taxon>Embryophyta</taxon>
        <taxon>Tracheophyta</taxon>
        <taxon>Spermatophyta</taxon>
        <taxon>Magnoliopsida</taxon>
        <taxon>Liliopsida</taxon>
        <taxon>Poales</taxon>
        <taxon>Poaceae</taxon>
        <taxon>BOP clade</taxon>
        <taxon>Pooideae</taxon>
        <taxon>Triticodae</taxon>
        <taxon>Triticeae</taxon>
        <taxon>Triticinae</taxon>
        <taxon>Triticum</taxon>
    </lineage>
</organism>
<feature type="transmembrane region" description="Helical" evidence="1">
    <location>
        <begin position="278"/>
        <end position="300"/>
    </location>
</feature>
<keyword evidence="1" id="KW-1133">Transmembrane helix</keyword>
<accession>A0A9R1BFZ2</accession>
<name>A0A9R1BFZ2_TRITD</name>
<dbReference type="Proteomes" id="UP000324705">
    <property type="component" value="Chromosome 6B"/>
</dbReference>
<gene>
    <name evidence="3" type="ORF">TRITD_6Bv1G221800</name>
</gene>
<feature type="domain" description="DUF4220" evidence="2">
    <location>
        <begin position="53"/>
        <end position="400"/>
    </location>
</feature>
<keyword evidence="4" id="KW-1185">Reference proteome</keyword>
<sequence>MGSFWLEKKVVENVSLWVTRCSVLLSFGAHLVLALLAGIRRREDNRVQRFPLWLAYQVADLAPKLAIGKLYPDSPSSSNQLFAFWVPFMLLHLGLTDNISAYSLEDNKLSWRQMVEMGLLLVVALIGAYNQRFLSGDRGLCSAFVMMFFLGFYKYAERIWALHLAGFARIRSSYKKKMTRRFSPHQVDPAELELSLHRIESDELDYYDALCDAHGLLGVSTGAFADYSVKLREKPRDDAFTTPYTYRKDVVKVVEMELSLMYDIMYTKAAVVHTWPGYIVRLASPPITLAALLLFIIFHIKEGHKHKGIDIKITYTLLIGTLLLDVRWLIRALGSTWTYAFLKDTKCELLKYKAVCCQRGWWYVLRRFLLYLDLSRCLWGRKETSHRLWSRTIGQHNLLHECTDGTPMSKIG</sequence>
<dbReference type="OMA" id="ERIWALH"/>
<keyword evidence="1" id="KW-0472">Membrane</keyword>